<gene>
    <name evidence="1" type="ORF">LIY65_08760</name>
</gene>
<reference evidence="1" key="1">
    <citation type="submission" date="2021-10" db="EMBL/GenBank/DDBJ databases">
        <title>Collection of gut derived symbiotic bacterial strains cultured from healthy donors.</title>
        <authorList>
            <person name="Lin H."/>
            <person name="Littmann E."/>
            <person name="Claire K."/>
            <person name="Pamer E."/>
        </authorList>
    </citation>
    <scope>NUCLEOTIDE SEQUENCE</scope>
    <source>
        <strain evidence="1">MSK.7.16</strain>
    </source>
</reference>
<dbReference type="NCBIfam" id="TIGR01784">
    <property type="entry name" value="T_den_put_tspse"/>
    <property type="match status" value="1"/>
</dbReference>
<proteinExistence type="predicted"/>
<dbReference type="AlphaFoldDB" id="A0AAW4U5X0"/>
<evidence type="ECO:0000313" key="2">
    <source>
        <dbReference type="Proteomes" id="UP001198190"/>
    </source>
</evidence>
<comment type="caution">
    <text evidence="1">The sequence shown here is derived from an EMBL/GenBank/DDBJ whole genome shotgun (WGS) entry which is preliminary data.</text>
</comment>
<dbReference type="InterPro" id="IPR010106">
    <property type="entry name" value="RpnA"/>
</dbReference>
<name>A0AAW4U5X0_9FIRM</name>
<protein>
    <submittedName>
        <fullName evidence="1">Rpn family recombination-promoting nuclease/putative transposase</fullName>
    </submittedName>
</protein>
<dbReference type="EMBL" id="JAJCGD010000025">
    <property type="protein sequence ID" value="MCB6828780.1"/>
    <property type="molecule type" value="Genomic_DNA"/>
</dbReference>
<dbReference type="Pfam" id="PF12784">
    <property type="entry name" value="PDDEXK_2"/>
    <property type="match status" value="1"/>
</dbReference>
<dbReference type="Proteomes" id="UP001198190">
    <property type="component" value="Unassembled WGS sequence"/>
</dbReference>
<evidence type="ECO:0000313" key="1">
    <source>
        <dbReference type="EMBL" id="MCB6828780.1"/>
    </source>
</evidence>
<dbReference type="PANTHER" id="PTHR41317">
    <property type="entry name" value="PD-(D_E)XK NUCLEASE FAMILY TRANSPOSASE"/>
    <property type="match status" value="1"/>
</dbReference>
<sequence>MNKIKNFSRLNDYFFKNLMGRDERKGLALDFLNSIVELEDNKYFVDLKFLNTEKTPDKIDGKLSRLDIQAQTDDGTFWDIEVQVSREDYMPERSLFYLSRIYGNQLNSGEKYPVLKRTIGINLLNFNLDQLRTLSSWHNYCCFCVPNTNVVVTRHLEMHFLELPKIKISDIKRLKKAEQWGAYFSGKYTDKDMEVLAMNNPVIKQALDYEAYFNSNDELRKEYLAREEAILDERIRHGYSHQQGIVKGIEKNKIETATNALKEGLSPELIAKITNLNIEEVNRLRQQLNK</sequence>
<dbReference type="RefSeq" id="WP_227153090.1">
    <property type="nucleotide sequence ID" value="NZ_JAJCGD010000025.1"/>
</dbReference>
<dbReference type="PANTHER" id="PTHR41317:SF1">
    <property type="entry name" value="PD-(D_E)XK NUCLEASE FAMILY TRANSPOSASE"/>
    <property type="match status" value="1"/>
</dbReference>
<organism evidence="1 2">
    <name type="scientific">Megamonas funiformis</name>
    <dbReference type="NCBI Taxonomy" id="437897"/>
    <lineage>
        <taxon>Bacteria</taxon>
        <taxon>Bacillati</taxon>
        <taxon>Bacillota</taxon>
        <taxon>Negativicutes</taxon>
        <taxon>Selenomonadales</taxon>
        <taxon>Selenomonadaceae</taxon>
        <taxon>Megamonas</taxon>
    </lineage>
</organism>
<accession>A0AAW4U5X0</accession>